<evidence type="ECO:0000313" key="1">
    <source>
        <dbReference type="EMBL" id="MEZ8056297.1"/>
    </source>
</evidence>
<name>A0ABV4KXT0_9VIBR</name>
<sequence length="143" mass="16858">MNSNIKRNFKLDLFHQLAEILIEQYDIPTETKRVALNLKVASFYHNRSGIQPIEVQLERANSNEPWGVRFIASFDYPTPEAESVDVALYFNFKHQWFYQPDIQRCELNRPEVQSLFISWLKAFTNHLKASQFDTQTLTVVSQF</sequence>
<dbReference type="InterPro" id="IPR021248">
    <property type="entry name" value="DUF2787"/>
</dbReference>
<protein>
    <submittedName>
        <fullName evidence="1">DUF2787 family protein</fullName>
    </submittedName>
</protein>
<proteinExistence type="predicted"/>
<dbReference type="EMBL" id="JBGOOL010000172">
    <property type="protein sequence ID" value="MEZ8056297.1"/>
    <property type="molecule type" value="Genomic_DNA"/>
</dbReference>
<gene>
    <name evidence="1" type="ORF">ACED57_24760</name>
</gene>
<comment type="caution">
    <text evidence="1">The sequence shown here is derived from an EMBL/GenBank/DDBJ whole genome shotgun (WGS) entry which is preliminary data.</text>
</comment>
<organism evidence="1 2">
    <name type="scientific">Vibrio atlanticus</name>
    <dbReference type="NCBI Taxonomy" id="693153"/>
    <lineage>
        <taxon>Bacteria</taxon>
        <taxon>Pseudomonadati</taxon>
        <taxon>Pseudomonadota</taxon>
        <taxon>Gammaproteobacteria</taxon>
        <taxon>Vibrionales</taxon>
        <taxon>Vibrionaceae</taxon>
        <taxon>Vibrio</taxon>
    </lineage>
</organism>
<reference evidence="1 2" key="1">
    <citation type="submission" date="2024-06" db="EMBL/GenBank/DDBJ databases">
        <authorList>
            <person name="Steensen K."/>
            <person name="Seneca J."/>
            <person name="Bartlau N."/>
            <person name="Yu A.X."/>
            <person name="Polz M.F."/>
        </authorList>
    </citation>
    <scope>NUCLEOTIDE SEQUENCE [LARGE SCALE GENOMIC DNA]</scope>
    <source>
        <strain evidence="1 2">1F9</strain>
    </source>
</reference>
<dbReference type="PANTHER" id="PTHR38978">
    <property type="entry name" value="DUF2787 DOMAIN-CONTAINING PROTEIN"/>
    <property type="match status" value="1"/>
</dbReference>
<dbReference type="RefSeq" id="WP_371708722.1">
    <property type="nucleotide sequence ID" value="NZ_JBGOOL010000172.1"/>
</dbReference>
<keyword evidence="2" id="KW-1185">Reference proteome</keyword>
<dbReference type="Pfam" id="PF10980">
    <property type="entry name" value="DUF2787"/>
    <property type="match status" value="1"/>
</dbReference>
<dbReference type="Gene3D" id="3.10.450.430">
    <property type="entry name" value="Protein of unknown function DUF2787"/>
    <property type="match status" value="1"/>
</dbReference>
<evidence type="ECO:0000313" key="2">
    <source>
        <dbReference type="Proteomes" id="UP001569175"/>
    </source>
</evidence>
<dbReference type="Proteomes" id="UP001569175">
    <property type="component" value="Unassembled WGS sequence"/>
</dbReference>
<dbReference type="PANTHER" id="PTHR38978:SF2">
    <property type="entry name" value="DUF2787 DOMAIN-CONTAINING PROTEIN"/>
    <property type="match status" value="1"/>
</dbReference>
<accession>A0ABV4KXT0</accession>